<keyword evidence="4" id="KW-0004">4Fe-4S</keyword>
<feature type="region of interest" description="Disordered" evidence="14">
    <location>
        <begin position="1384"/>
        <end position="1439"/>
    </location>
</feature>
<feature type="domain" description="DNA polymerase epsilon catalytic subunit A C-terminal" evidence="15">
    <location>
        <begin position="1846"/>
        <end position="2325"/>
    </location>
</feature>
<dbReference type="Pfam" id="PF08490">
    <property type="entry name" value="DUF1744"/>
    <property type="match status" value="1"/>
</dbReference>
<evidence type="ECO:0000256" key="3">
    <source>
        <dbReference type="ARBA" id="ARBA00012417"/>
    </source>
</evidence>
<dbReference type="GO" id="GO:0051539">
    <property type="term" value="F:4 iron, 4 sulfur cluster binding"/>
    <property type="evidence" value="ECO:0007669"/>
    <property type="project" value="UniProtKB-KW"/>
</dbReference>
<dbReference type="InterPro" id="IPR023211">
    <property type="entry name" value="DNA_pol_palm_dom_sf"/>
</dbReference>
<evidence type="ECO:0000259" key="15">
    <source>
        <dbReference type="SMART" id="SM01159"/>
    </source>
</evidence>
<keyword evidence="12" id="KW-0411">Iron-sulfur</keyword>
<evidence type="ECO:0000313" key="16">
    <source>
        <dbReference type="EMBL" id="CDJ56983.1"/>
    </source>
</evidence>
<reference evidence="16" key="2">
    <citation type="submission" date="2013-10" db="EMBL/GenBank/DDBJ databases">
        <authorList>
            <person name="Aslett M."/>
        </authorList>
    </citation>
    <scope>NUCLEOTIDE SEQUENCE [LARGE SCALE GENOMIC DNA]</scope>
    <source>
        <strain evidence="16">Weybridge</strain>
    </source>
</reference>
<evidence type="ECO:0000256" key="2">
    <source>
        <dbReference type="ARBA" id="ARBA00005755"/>
    </source>
</evidence>
<dbReference type="InterPro" id="IPR012337">
    <property type="entry name" value="RNaseH-like_sf"/>
</dbReference>
<dbReference type="InterPro" id="IPR029703">
    <property type="entry name" value="POL2"/>
</dbReference>
<dbReference type="Gene3D" id="3.90.1600.10">
    <property type="entry name" value="Palm domain of DNA polymerase"/>
    <property type="match status" value="1"/>
</dbReference>
<feature type="compositionally biased region" description="Basic and acidic residues" evidence="14">
    <location>
        <begin position="838"/>
        <end position="847"/>
    </location>
</feature>
<comment type="subcellular location">
    <subcellularLocation>
        <location evidence="1">Nucleus</location>
    </subcellularLocation>
</comment>
<dbReference type="Pfam" id="PF23250">
    <property type="entry name" value="zf_DPOE_2"/>
    <property type="match status" value="1"/>
</dbReference>
<dbReference type="InterPro" id="IPR006133">
    <property type="entry name" value="DNA-dir_DNA_pol_B_exonuc"/>
</dbReference>
<dbReference type="FunFam" id="1.10.287.690:FF:000009">
    <property type="entry name" value="DNA polymerase epsilon catalytic subunit A"/>
    <property type="match status" value="1"/>
</dbReference>
<dbReference type="PANTHER" id="PTHR10670:SF0">
    <property type="entry name" value="DNA POLYMERASE EPSILON CATALYTIC SUBUNIT A"/>
    <property type="match status" value="1"/>
</dbReference>
<dbReference type="InterPro" id="IPR013697">
    <property type="entry name" value="DNA_pol_e_suA_C"/>
</dbReference>
<dbReference type="InterPro" id="IPR006172">
    <property type="entry name" value="DNA-dir_DNA_pol_B"/>
</dbReference>
<feature type="compositionally biased region" description="Polar residues" evidence="14">
    <location>
        <begin position="51"/>
        <end position="67"/>
    </location>
</feature>
<dbReference type="Gene3D" id="1.10.132.60">
    <property type="entry name" value="DNA polymerase family B, C-terminal domain"/>
    <property type="match status" value="1"/>
</dbReference>
<evidence type="ECO:0000256" key="7">
    <source>
        <dbReference type="ARBA" id="ARBA00022723"/>
    </source>
</evidence>
<dbReference type="Pfam" id="PF22634">
    <property type="entry name" value="POL2_thumb"/>
    <property type="match status" value="1"/>
</dbReference>
<dbReference type="GO" id="GO:0045004">
    <property type="term" value="P:DNA replication proofreading"/>
    <property type="evidence" value="ECO:0007669"/>
    <property type="project" value="TreeGrafter"/>
</dbReference>
<dbReference type="SMART" id="SM01159">
    <property type="entry name" value="DUF1744"/>
    <property type="match status" value="1"/>
</dbReference>
<dbReference type="VEuPathDB" id="ToxoDB:EMWEY_00027540"/>
<evidence type="ECO:0000256" key="12">
    <source>
        <dbReference type="ARBA" id="ARBA00023014"/>
    </source>
</evidence>
<keyword evidence="10" id="KW-0239">DNA-directed DNA polymerase</keyword>
<organism evidence="16 17">
    <name type="scientific">Eimeria maxima</name>
    <name type="common">Coccidian parasite</name>
    <dbReference type="NCBI Taxonomy" id="5804"/>
    <lineage>
        <taxon>Eukaryota</taxon>
        <taxon>Sar</taxon>
        <taxon>Alveolata</taxon>
        <taxon>Apicomplexa</taxon>
        <taxon>Conoidasida</taxon>
        <taxon>Coccidia</taxon>
        <taxon>Eucoccidiorida</taxon>
        <taxon>Eimeriorina</taxon>
        <taxon>Eimeriidae</taxon>
        <taxon>Eimeria</taxon>
    </lineage>
</organism>
<evidence type="ECO:0000256" key="14">
    <source>
        <dbReference type="SAM" id="MobiDB-lite"/>
    </source>
</evidence>
<dbReference type="GO" id="GO:0008270">
    <property type="term" value="F:zinc ion binding"/>
    <property type="evidence" value="ECO:0007669"/>
    <property type="project" value="UniProtKB-KW"/>
</dbReference>
<dbReference type="SUPFAM" id="SSF53098">
    <property type="entry name" value="Ribonuclease H-like"/>
    <property type="match status" value="1"/>
</dbReference>
<dbReference type="GeneID" id="25336740"/>
<dbReference type="RefSeq" id="XP_013333633.1">
    <property type="nucleotide sequence ID" value="XM_013478179.1"/>
</dbReference>
<evidence type="ECO:0000256" key="6">
    <source>
        <dbReference type="ARBA" id="ARBA00022695"/>
    </source>
</evidence>
<evidence type="ECO:0000256" key="1">
    <source>
        <dbReference type="ARBA" id="ARBA00004123"/>
    </source>
</evidence>
<sequence>MDIEDLAAETSAAPTAAGAAGVAAAARAKRPRFRLVVEDEGDDFFGGRSTKMPNSTHKPQSDSTTSAGSLFAAATVSPPGAAAGGRRSALEAVFGVEVWQGGGERVGYLYNITQSNFTVAASKEKKQVYSGLNMYFVTEEGMVFRSTLLHRPHFAVGLRRRAGDAAEAAEAAAAALGERLSKFNVSISEIGLIDLRDSSHLAAYGPSAADAAAAAACSDFRSPKRKLDFLRLSFPTVKELVEAKQDLSYLIRESAHRRSSPSSSSLNFGVLDADFTPDLNLDLSSSSSATTGACKQQQHKHSLDVLEEIFEADVPYISRCCIDLDIRCGRWYSISRQTTSISEPLKLSVHPTLSSAAPLSVLAFDIECFKEPLKFPDAQKDPVILLSYVFNQQGYLIVNREFIAAEIPCFAFSPHADLRGLSDMIVFNEDNETKAIQRFASHLSRLKPHVVVTYNGDDFDLPYLFTRANASLCFAISLPFLRFVLGDCNLSNVFSFFDTCIHFGWFDMFHHTWTVAGLLGVDLSSLIGLLPPQKGEAVVGVGPVLHLDAFKWVERDSYLPQGSRTLKSVCKMKLGFNPVEVDPEDMVPMAYEDPQRLSVYSVSDAMTTYLFYRRDLLERFELQSASVCALEANVESVLEFWMQEESKTLGRPLSPSSFVDFDQHLQDIQKRLLQLKQKRLLLAKPLLLHLDVSAMYPNIILTQRLQPPAIKTNAQCNECPWKDKGVVFPMRYRLSSALVIFIETVADECQRKLHWRRKLEVTPAEKGEVLSIERHLASAAHAVHTTPSSSNAKGKGTRFTKSENDNERADSGGSQGEEGGTDEEEYDDDDDEGNSRANKREKQMLSKKSWHELTDKQKHFLLIKAVKKYCQKAHKKTKIVKEVEEESIVCQRENSFYVDTVRAFRDRRYVFKKKLKEVERHLHKLKQTNAPFQAIKQAADLVLLNDSLQLAHKCILNSFYGYVKRPGARWFSMEMGAIVTKMGADVIQTAKDLVDGIGITLELDTDGIWCLLPDIFPLSYTFTLKPTEEATQAQASNDNSKSNGFKTLRFEYPTWVLNKAVFDRFKNPQFLSFDIHLKEFKNETKNEIFFELDGPWEGMFLPASEKSDALLKKSARAYYAYLVDNIDSRKESTESNKVYVVYGSGGTISELKGFELKRRGELEVIRRLQSEIFPMFMHGSSKEAAFAAAAAVGERYLLLLQQRGAALRSREQLQQLLVSRKVLAKSVAAQSLSKSLSITTAERLAELLQNKSYLTDAPVSVHFLVSALPPKTPLAARALPVQLLQAQQQQQQQYLQTWLGLTPAAAAAAAKHLSLLIDWEYYLEKIETQLLKLLVIPAIRQNLKNPLPKLQLPSWLLSHQSIHLKQQHKIDHFFKPVDCGETYTHKQQQQKLPAGGQSRDVDRGATEASAAATTVEAQQQQQPKQQEQKMQHQQQKLQQRQQRQQEIALFKNDIQGWIAAQRIKWQKLREELRVLQRRRAGGNLSYSMGLSSDATDEGLFCLRLTTPSSRRFFSVPVQIFRHLYVNSTTQLSNTTISSNSNGNGSGSGSSSTINGIRVKPLTGRYLLPRGLKQLHLAELSLLEKVYRTNKSSIYASFHQRAAGIFEGNLPLDFAFLSRMGNMMEAHTTDIRSLIGPPGNFLSVGFSRVSPPGVATTPLGSSTLSVYGSSFKPLFVHVIHSNSRDKQGGPSSLRTPDRLFCAVYEPHTHDPGSPNPLDPTQTCTNTSAAFFIGGSMHKEINPSLLQQQLLQRALEQQQKDQQDEEEEEEEEEMEGCRSTRTADPISGICAADSADDIFASVDTEKISNFKAAHSLHRPLCRFFCSSSSTSGSTAAAAAAAARAQQKDISQTLRALEEYLYAKQQQQHASPAAAAGEISSHSSRSHSNSTSKYIILLLSTLPYKELGHWARSASLTNPYNSSFTIPIISLEPQTKLRTLSKTHFAEVAFRESQGLLLQQQELFEASLWLSRTMSFPLGMAIKGLGSADPTTAGAADAAQPSGPETEAGVPPPLGGFRGPRETMKILYDSFFAQTLRQHKGILWSSNCGTSNSSSSHVDFVLRQKETDIGGACVSASAYGDFDLKERQNPKTNPGIYRYICYELALGDSLIFNSVRLADKVDPEYLSASDWLRSEGDALAAAAAAAAASGNDRAADDDEVEAAEATPTVAQGQPAADLALEGFHSPTQFSPAAFRRLFGCLYTLQQKRAAEGNRLSSFIFSAFYPWICDPRTILFDVALKHKVQRHAEVYLLLLLKELSSSFSFKVIAADLRRIMVSSQLVAAPAAQQQLQHALQQLQEQPLFEALAMYPSDSFVAVLQLDERDWIGYREFVPFANSSSSSSSTNSSLVAEGVCDHLHVLRCFPPPLLHFIQTAIDRAVQLPLLQLLHRMNEHEDDFCQSSSNSGSSSNQWTRDEVAAKLSELAVAFWFAAVDEDEEQLTSNESIRERQNRNKRKNKSLLQTFKRYLNDPMQLLRKYGSASEIRQSKELSFKSLQLPACFGSRIWSSSWRHLAVSFVCRLMEVDQNIDYQQQSWAEALAERSHSLYTLAGESDGLSFSWVSPLSSLYIADVFCPSCNLVKDLEVVSALEDVLAETVDGQQVVLKVCKCPSCGAALDDDLLEGHLLRALQEMHYAFLILGFRISGLGFDSKLGLMLWSLLRAGGLLCLAEFGGFREFLQTTQEVAVEMGFATLQSCLVQIQEAWC</sequence>
<gene>
    <name evidence="16" type="ORF">EMWEY_00027540</name>
</gene>
<dbReference type="OMA" id="YYYASLT"/>
<comment type="similarity">
    <text evidence="2">Belongs to the DNA polymerase type-B family.</text>
</comment>
<dbReference type="GO" id="GO:0006287">
    <property type="term" value="P:base-excision repair, gap-filling"/>
    <property type="evidence" value="ECO:0007669"/>
    <property type="project" value="TreeGrafter"/>
</dbReference>
<keyword evidence="7" id="KW-0479">Metal-binding</keyword>
<dbReference type="GO" id="GO:0006272">
    <property type="term" value="P:leading strand elongation"/>
    <property type="evidence" value="ECO:0007669"/>
    <property type="project" value="TreeGrafter"/>
</dbReference>
<dbReference type="OrthoDB" id="10060449at2759"/>
<evidence type="ECO:0000256" key="9">
    <source>
        <dbReference type="ARBA" id="ARBA00022833"/>
    </source>
</evidence>
<keyword evidence="5" id="KW-0808">Transferase</keyword>
<keyword evidence="13" id="KW-0539">Nucleus</keyword>
<dbReference type="GO" id="GO:0008310">
    <property type="term" value="F:single-stranded DNA 3'-5' DNA exonuclease activity"/>
    <property type="evidence" value="ECO:0007669"/>
    <property type="project" value="TreeGrafter"/>
</dbReference>
<protein>
    <recommendedName>
        <fullName evidence="3">DNA-directed DNA polymerase</fullName>
        <ecNumber evidence="3">2.7.7.7</ecNumber>
    </recommendedName>
</protein>
<dbReference type="SUPFAM" id="SSF56672">
    <property type="entry name" value="DNA/RNA polymerases"/>
    <property type="match status" value="1"/>
</dbReference>
<accession>U6M1L4</accession>
<feature type="compositionally biased region" description="Acidic residues" evidence="14">
    <location>
        <begin position="1761"/>
        <end position="1772"/>
    </location>
</feature>
<keyword evidence="8" id="KW-0863">Zinc-finger</keyword>
<dbReference type="InterPro" id="IPR055191">
    <property type="entry name" value="POL2_thumb"/>
</dbReference>
<feature type="compositionally biased region" description="Low complexity" evidence="14">
    <location>
        <begin position="1406"/>
        <end position="1425"/>
    </location>
</feature>
<dbReference type="EC" id="2.7.7.7" evidence="3"/>
<feature type="compositionally biased region" description="Acidic residues" evidence="14">
    <location>
        <begin position="819"/>
        <end position="832"/>
    </location>
</feature>
<proteinExistence type="inferred from homology"/>
<feature type="region of interest" description="Disordered" evidence="14">
    <location>
        <begin position="1751"/>
        <end position="1781"/>
    </location>
</feature>
<keyword evidence="6" id="KW-0548">Nucleotidyltransferase</keyword>
<feature type="region of interest" description="Disordered" evidence="14">
    <location>
        <begin position="1987"/>
        <end position="2013"/>
    </location>
</feature>
<dbReference type="GO" id="GO:0000166">
    <property type="term" value="F:nucleotide binding"/>
    <property type="evidence" value="ECO:0007669"/>
    <property type="project" value="InterPro"/>
</dbReference>
<evidence type="ECO:0000256" key="13">
    <source>
        <dbReference type="ARBA" id="ARBA00023242"/>
    </source>
</evidence>
<dbReference type="InterPro" id="IPR036397">
    <property type="entry name" value="RNaseH_sf"/>
</dbReference>
<dbReference type="GO" id="GO:0000278">
    <property type="term" value="P:mitotic cell cycle"/>
    <property type="evidence" value="ECO:0007669"/>
    <property type="project" value="TreeGrafter"/>
</dbReference>
<dbReference type="GO" id="GO:0006297">
    <property type="term" value="P:nucleotide-excision repair, DNA gap filling"/>
    <property type="evidence" value="ECO:0007669"/>
    <property type="project" value="TreeGrafter"/>
</dbReference>
<dbReference type="GO" id="GO:0008622">
    <property type="term" value="C:epsilon DNA polymerase complex"/>
    <property type="evidence" value="ECO:0007669"/>
    <property type="project" value="InterPro"/>
</dbReference>
<name>U6M1L4_EIMMA</name>
<dbReference type="GO" id="GO:0003677">
    <property type="term" value="F:DNA binding"/>
    <property type="evidence" value="ECO:0007669"/>
    <property type="project" value="InterPro"/>
</dbReference>
<keyword evidence="17" id="KW-1185">Reference proteome</keyword>
<feature type="region of interest" description="Disordered" evidence="14">
    <location>
        <begin position="780"/>
        <end position="847"/>
    </location>
</feature>
<reference evidence="16" key="1">
    <citation type="submission" date="2013-10" db="EMBL/GenBank/DDBJ databases">
        <title>Genomic analysis of the causative agents of coccidiosis in chickens.</title>
        <authorList>
            <person name="Reid A.J."/>
            <person name="Blake D."/>
            <person name="Billington K."/>
            <person name="Browne H."/>
            <person name="Dunn M."/>
            <person name="Hung S."/>
            <person name="Kawahara F."/>
            <person name="Miranda-Saavedra D."/>
            <person name="Mourier T."/>
            <person name="Nagra H."/>
            <person name="Otto T.D."/>
            <person name="Rawlings N."/>
            <person name="Sanchez A."/>
            <person name="Sanders M."/>
            <person name="Subramaniam C."/>
            <person name="Tay Y."/>
            <person name="Dear P."/>
            <person name="Doerig C."/>
            <person name="Gruber A."/>
            <person name="Parkinson J."/>
            <person name="Shirley M."/>
            <person name="Wan K.L."/>
            <person name="Berriman M."/>
            <person name="Tomley F."/>
            <person name="Pain A."/>
        </authorList>
    </citation>
    <scope>NUCLEOTIDE SEQUENCE [LARGE SCALE GENOMIC DNA]</scope>
    <source>
        <strain evidence="16">Weybridge</strain>
    </source>
</reference>
<dbReference type="PANTHER" id="PTHR10670">
    <property type="entry name" value="DNA POLYMERASE EPSILON CATALYTIC SUBUNIT A"/>
    <property type="match status" value="1"/>
</dbReference>
<dbReference type="Proteomes" id="UP000030763">
    <property type="component" value="Unassembled WGS sequence"/>
</dbReference>
<dbReference type="SMART" id="SM00486">
    <property type="entry name" value="POLBc"/>
    <property type="match status" value="1"/>
</dbReference>
<evidence type="ECO:0000313" key="17">
    <source>
        <dbReference type="Proteomes" id="UP000030763"/>
    </source>
</evidence>
<dbReference type="Pfam" id="PF03104">
    <property type="entry name" value="DNA_pol_B_exo1"/>
    <property type="match status" value="1"/>
</dbReference>
<dbReference type="GO" id="GO:0003887">
    <property type="term" value="F:DNA-directed DNA polymerase activity"/>
    <property type="evidence" value="ECO:0007669"/>
    <property type="project" value="UniProtKB-KW"/>
</dbReference>
<dbReference type="EMBL" id="HG719189">
    <property type="protein sequence ID" value="CDJ56983.1"/>
    <property type="molecule type" value="Genomic_DNA"/>
</dbReference>
<evidence type="ECO:0000256" key="10">
    <source>
        <dbReference type="ARBA" id="ARBA00022932"/>
    </source>
</evidence>
<evidence type="ECO:0000256" key="4">
    <source>
        <dbReference type="ARBA" id="ARBA00022485"/>
    </source>
</evidence>
<evidence type="ECO:0000256" key="8">
    <source>
        <dbReference type="ARBA" id="ARBA00022771"/>
    </source>
</evidence>
<dbReference type="Gene3D" id="3.30.420.10">
    <property type="entry name" value="Ribonuclease H-like superfamily/Ribonuclease H"/>
    <property type="match status" value="1"/>
</dbReference>
<feature type="compositionally biased region" description="Basic and acidic residues" evidence="14">
    <location>
        <begin position="800"/>
        <end position="810"/>
    </location>
</feature>
<dbReference type="InterPro" id="IPR042087">
    <property type="entry name" value="DNA_pol_B_thumb"/>
</dbReference>
<keyword evidence="11" id="KW-0408">Iron</keyword>
<evidence type="ECO:0000256" key="5">
    <source>
        <dbReference type="ARBA" id="ARBA00022679"/>
    </source>
</evidence>
<feature type="region of interest" description="Disordered" evidence="14">
    <location>
        <begin position="44"/>
        <end position="67"/>
    </location>
</feature>
<feature type="compositionally biased region" description="Low complexity" evidence="14">
    <location>
        <begin position="1987"/>
        <end position="2001"/>
    </location>
</feature>
<dbReference type="InterPro" id="IPR043502">
    <property type="entry name" value="DNA/RNA_pol_sf"/>
</dbReference>
<keyword evidence="9" id="KW-0862">Zinc</keyword>
<evidence type="ECO:0000256" key="11">
    <source>
        <dbReference type="ARBA" id="ARBA00023004"/>
    </source>
</evidence>